<evidence type="ECO:0000259" key="1">
    <source>
        <dbReference type="Pfam" id="PF07728"/>
    </source>
</evidence>
<dbReference type="GO" id="GO:0007018">
    <property type="term" value="P:microtubule-based movement"/>
    <property type="evidence" value="ECO:0007669"/>
    <property type="project" value="InterPro"/>
</dbReference>
<keyword evidence="5" id="KW-1185">Reference proteome</keyword>
<feature type="domain" description="ATPase dynein-related AAA" evidence="1">
    <location>
        <begin position="6"/>
        <end position="131"/>
    </location>
</feature>
<dbReference type="SUPFAM" id="SSF52540">
    <property type="entry name" value="P-loop containing nucleoside triphosphate hydrolases"/>
    <property type="match status" value="2"/>
</dbReference>
<dbReference type="Gene3D" id="1.10.472.130">
    <property type="match status" value="1"/>
</dbReference>
<evidence type="ECO:0000259" key="2">
    <source>
        <dbReference type="Pfam" id="PF17852"/>
    </source>
</evidence>
<dbReference type="GO" id="GO:0030286">
    <property type="term" value="C:dynein complex"/>
    <property type="evidence" value="ECO:0007669"/>
    <property type="project" value="InterPro"/>
</dbReference>
<gene>
    <name evidence="4" type="primary">DNAH6_1</name>
    <name evidence="4" type="ORF">N1851_025300</name>
</gene>
<name>A0AA47ME36_MERPO</name>
<dbReference type="InterPro" id="IPR041466">
    <property type="entry name" value="Dynein_AAA5_ext"/>
</dbReference>
<evidence type="ECO:0000313" key="4">
    <source>
        <dbReference type="EMBL" id="KAK0138379.1"/>
    </source>
</evidence>
<dbReference type="InterPro" id="IPR027417">
    <property type="entry name" value="P-loop_NTPase"/>
</dbReference>
<dbReference type="GO" id="GO:0005524">
    <property type="term" value="F:ATP binding"/>
    <property type="evidence" value="ECO:0007669"/>
    <property type="project" value="InterPro"/>
</dbReference>
<dbReference type="Pfam" id="PF07728">
    <property type="entry name" value="AAA_5"/>
    <property type="match status" value="1"/>
</dbReference>
<dbReference type="Gene3D" id="3.40.50.300">
    <property type="entry name" value="P-loop containing nucleotide triphosphate hydrolases"/>
    <property type="match status" value="2"/>
</dbReference>
<dbReference type="Pfam" id="PF17857">
    <property type="entry name" value="AAA_lid_1"/>
    <property type="match status" value="1"/>
</dbReference>
<dbReference type="PANTHER" id="PTHR22878:SF67">
    <property type="entry name" value="DYNEIN AXONEMAL HEAVY CHAIN 6"/>
    <property type="match status" value="1"/>
</dbReference>
<sequence length="577" mass="64816">MMVRHGVMLVGPTGGGKTSVYTVLADAVEALHAAGHGATNSFYRPVKTYILNPKSVTMGELYGEVNTLTLEWRDGLMALSVRSAVGDTTDDHKWIVSDGPVDALWIENMNTVLDDNKMLCLANSERIKLTSSIHMLFEVRGVSFYCGQCRTWRVASPATVSRCGMVYIDPDELKWKPYVQTWLSGLGDQLPETVRVYLLELFEQYVEKGLQFVWKCCAQAISQVDISKVTTLCCLLEALLLGKGGPDLKMDAKPLNSVLCQTFVFCYLWAVGGNLPDSHWDAFDNFVRQQFEENDDAKLPSSGDLWSVYMNLANRRLEPWEEILPSFRYHKEVPFFDMLVPTADTVRYGYLMERLLSVRRSVLFTGLTGVGKSVVARGLLNGIQEDAGYLPVYINFSAQTSSARTQEIIESKLEKKRKNILGAPIHKRVVIFVDDLNMPKLDRYGSQPPIELLRQFQDFSGFYDREKFFWKEIQDMTIAAACAPPGGGRNPVTPRFMRHFSMLCLPTPAEHSLKLIFKAILSGFLSDFPQAVRSCAGSIVSAAVEIYHRMSVDLLPTPAKSHYVFNLRDLSKCVQGE</sequence>
<accession>A0AA47ME36</accession>
<dbReference type="GO" id="GO:0051959">
    <property type="term" value="F:dynein light intermediate chain binding"/>
    <property type="evidence" value="ECO:0007669"/>
    <property type="project" value="InterPro"/>
</dbReference>
<dbReference type="Gene3D" id="1.20.920.30">
    <property type="match status" value="1"/>
</dbReference>
<feature type="domain" description="Dynein heavy chain 3 AAA+ lid" evidence="3">
    <location>
        <begin position="540"/>
        <end position="576"/>
    </location>
</feature>
<dbReference type="InterPro" id="IPR011704">
    <property type="entry name" value="ATPase_dyneun-rel_AAA"/>
</dbReference>
<evidence type="ECO:0000259" key="3">
    <source>
        <dbReference type="Pfam" id="PF17857"/>
    </source>
</evidence>
<dbReference type="AlphaFoldDB" id="A0AA47ME36"/>
<dbReference type="CDD" id="cd00009">
    <property type="entry name" value="AAA"/>
    <property type="match status" value="1"/>
</dbReference>
<dbReference type="InterPro" id="IPR026983">
    <property type="entry name" value="DHC"/>
</dbReference>
<dbReference type="FunFam" id="1.10.472.130:FF:000015">
    <property type="entry name" value="Dynein heavy chain 7"/>
    <property type="match status" value="1"/>
</dbReference>
<organism evidence="4 5">
    <name type="scientific">Merluccius polli</name>
    <name type="common">Benguela hake</name>
    <name type="synonym">Merluccius cadenati</name>
    <dbReference type="NCBI Taxonomy" id="89951"/>
    <lineage>
        <taxon>Eukaryota</taxon>
        <taxon>Metazoa</taxon>
        <taxon>Chordata</taxon>
        <taxon>Craniata</taxon>
        <taxon>Vertebrata</taxon>
        <taxon>Euteleostomi</taxon>
        <taxon>Actinopterygii</taxon>
        <taxon>Neopterygii</taxon>
        <taxon>Teleostei</taxon>
        <taxon>Neoteleostei</taxon>
        <taxon>Acanthomorphata</taxon>
        <taxon>Zeiogadaria</taxon>
        <taxon>Gadariae</taxon>
        <taxon>Gadiformes</taxon>
        <taxon>Gadoidei</taxon>
        <taxon>Merlucciidae</taxon>
        <taxon>Merluccius</taxon>
    </lineage>
</organism>
<reference evidence="4" key="1">
    <citation type="journal article" date="2023" name="Front. Mar. Sci.">
        <title>A new Merluccius polli reference genome to investigate the effects of global change in West African waters.</title>
        <authorList>
            <person name="Mateo J.L."/>
            <person name="Blanco-Fernandez C."/>
            <person name="Garcia-Vazquez E."/>
            <person name="Machado-Schiaffino G."/>
        </authorList>
    </citation>
    <scope>NUCLEOTIDE SEQUENCE</scope>
    <source>
        <strain evidence="4">C29</strain>
        <tissue evidence="4">Fin</tissue>
    </source>
</reference>
<dbReference type="InterPro" id="IPR041589">
    <property type="entry name" value="DNAH3_AAA_lid_1"/>
</dbReference>
<evidence type="ECO:0000313" key="5">
    <source>
        <dbReference type="Proteomes" id="UP001174136"/>
    </source>
</evidence>
<dbReference type="Pfam" id="PF17852">
    <property type="entry name" value="Dynein_AAA_lid"/>
    <property type="match status" value="1"/>
</dbReference>
<dbReference type="Pfam" id="PF12775">
    <property type="entry name" value="AAA_7"/>
    <property type="match status" value="1"/>
</dbReference>
<dbReference type="GO" id="GO:0016887">
    <property type="term" value="F:ATP hydrolysis activity"/>
    <property type="evidence" value="ECO:0007669"/>
    <property type="project" value="InterPro"/>
</dbReference>
<feature type="domain" description="Dynein heavy chain AAA 5 extension" evidence="2">
    <location>
        <begin position="198"/>
        <end position="322"/>
    </location>
</feature>
<dbReference type="Proteomes" id="UP001174136">
    <property type="component" value="Unassembled WGS sequence"/>
</dbReference>
<dbReference type="GO" id="GO:0045505">
    <property type="term" value="F:dynein intermediate chain binding"/>
    <property type="evidence" value="ECO:0007669"/>
    <property type="project" value="InterPro"/>
</dbReference>
<dbReference type="EMBL" id="JAOPHQ010004642">
    <property type="protein sequence ID" value="KAK0138379.1"/>
    <property type="molecule type" value="Genomic_DNA"/>
</dbReference>
<dbReference type="FunFam" id="3.40.50.300:FF:001143">
    <property type="entry name" value="Dynein axonemal heavy chain 6"/>
    <property type="match status" value="1"/>
</dbReference>
<proteinExistence type="predicted"/>
<protein>
    <submittedName>
        <fullName evidence="4">Dynein heavy chain 6, axonemal</fullName>
    </submittedName>
</protein>
<comment type="caution">
    <text evidence="4">The sequence shown here is derived from an EMBL/GenBank/DDBJ whole genome shotgun (WGS) entry which is preliminary data.</text>
</comment>
<dbReference type="PANTHER" id="PTHR22878">
    <property type="entry name" value="DYNEIN HEAVY CHAIN 6, AXONEMAL-LIKE-RELATED"/>
    <property type="match status" value="1"/>
</dbReference>